<dbReference type="SMART" id="SM00220">
    <property type="entry name" value="S_TKc"/>
    <property type="match status" value="1"/>
</dbReference>
<dbReference type="CDD" id="cd14014">
    <property type="entry name" value="STKc_PknB_like"/>
    <property type="match status" value="1"/>
</dbReference>
<dbReference type="PANTHER" id="PTHR43289">
    <property type="entry name" value="MITOGEN-ACTIVATED PROTEIN KINASE KINASE KINASE 20-RELATED"/>
    <property type="match status" value="1"/>
</dbReference>
<feature type="compositionally biased region" description="Low complexity" evidence="7">
    <location>
        <begin position="307"/>
        <end position="328"/>
    </location>
</feature>
<dbReference type="RefSeq" id="WP_067911167.1">
    <property type="nucleotide sequence ID" value="NZ_BSRZ01000006.1"/>
</dbReference>
<evidence type="ECO:0000313" key="9">
    <source>
        <dbReference type="EMBL" id="GLW64700.1"/>
    </source>
</evidence>
<dbReference type="PANTHER" id="PTHR43289:SF6">
    <property type="entry name" value="SERINE_THREONINE-PROTEIN KINASE NEKL-3"/>
    <property type="match status" value="1"/>
</dbReference>
<evidence type="ECO:0000256" key="4">
    <source>
        <dbReference type="ARBA" id="ARBA00022741"/>
    </source>
</evidence>
<comment type="caution">
    <text evidence="9">The sequence shown here is derived from an EMBL/GenBank/DDBJ whole genome shotgun (WGS) entry which is preliminary data.</text>
</comment>
<organism evidence="9 10">
    <name type="scientific">Actinomadura rubrobrunea</name>
    <dbReference type="NCBI Taxonomy" id="115335"/>
    <lineage>
        <taxon>Bacteria</taxon>
        <taxon>Bacillati</taxon>
        <taxon>Actinomycetota</taxon>
        <taxon>Actinomycetes</taxon>
        <taxon>Streptosporangiales</taxon>
        <taxon>Thermomonosporaceae</taxon>
        <taxon>Actinomadura</taxon>
    </lineage>
</organism>
<dbReference type="GO" id="GO:0005524">
    <property type="term" value="F:ATP binding"/>
    <property type="evidence" value="ECO:0007669"/>
    <property type="project" value="UniProtKB-KW"/>
</dbReference>
<dbReference type="InterPro" id="IPR008271">
    <property type="entry name" value="Ser/Thr_kinase_AS"/>
</dbReference>
<feature type="compositionally biased region" description="Basic and acidic residues" evidence="7">
    <location>
        <begin position="504"/>
        <end position="513"/>
    </location>
</feature>
<dbReference type="PROSITE" id="PS50011">
    <property type="entry name" value="PROTEIN_KINASE_DOM"/>
    <property type="match status" value="1"/>
</dbReference>
<dbReference type="PROSITE" id="PS00108">
    <property type="entry name" value="PROTEIN_KINASE_ST"/>
    <property type="match status" value="1"/>
</dbReference>
<feature type="compositionally biased region" description="Polar residues" evidence="7">
    <location>
        <begin position="518"/>
        <end position="531"/>
    </location>
</feature>
<keyword evidence="10" id="KW-1185">Reference proteome</keyword>
<evidence type="ECO:0000256" key="5">
    <source>
        <dbReference type="ARBA" id="ARBA00022777"/>
    </source>
</evidence>
<sequence>MNSALVLNDRYRLVEPVATGGMGEVWAARDEVAGRPVAVKLLRDDLPEDVAARERMAAEAEYASRLRHEGIARVYDHGTHRGRTYLVMELVRGEPLAAVLARVGRLTAWRTLDLVAQAARALAAAHRAGIVHRDVKPGNLLVTADGTVKITDFGIARGPQPACLTAAGRVMGSAHYLSPEQATGQELTPAVDLYALGVVAYQCLAGRVPFDGDTTVDIALKHVREVPPPLPDDVPADVRALVAALLSKNPAERFGGDADRAAERAAALRDTSPSPDAPSGSATSDASGVPTGVSRETSALRHDSAASPRPSEGRSGASRSARDGAAGPQAFDNGSRDAVRGRPSTGAPGAAEAARSASGGSRSTSRSTRISGDALGGSRAGGAWVRPQSAQISRGDMPRLPRGSPKAVRGSPQSLRGSSGSPGEPRRASGAPSGSPEFDHSMTPGTLRLGNRTGQGRTAPAHRTRAGAPIRGPSGPGGPVPEGSVAAGSGSHGARPEGLVSVRPIRDDREPHPRLRAGSTTPYRSASPSQKPTTDPTGAAPGPPNPAPVPTGRTTTPSTPSPDPSQALRGGLGSEDKV</sequence>
<proteinExistence type="predicted"/>
<gene>
    <name evidence="9" type="ORF">Arub01_29440</name>
</gene>
<keyword evidence="2" id="KW-0723">Serine/threonine-protein kinase</keyword>
<feature type="compositionally biased region" description="Low complexity" evidence="7">
    <location>
        <begin position="481"/>
        <end position="493"/>
    </location>
</feature>
<evidence type="ECO:0000256" key="3">
    <source>
        <dbReference type="ARBA" id="ARBA00022679"/>
    </source>
</evidence>
<dbReference type="Proteomes" id="UP001165124">
    <property type="component" value="Unassembled WGS sequence"/>
</dbReference>
<dbReference type="InterPro" id="IPR011009">
    <property type="entry name" value="Kinase-like_dom_sf"/>
</dbReference>
<protein>
    <recommendedName>
        <fullName evidence="1">non-specific serine/threonine protein kinase</fullName>
        <ecNumber evidence="1">2.7.11.1</ecNumber>
    </recommendedName>
</protein>
<name>A0A9W6UXH3_9ACTN</name>
<dbReference type="InterPro" id="IPR000719">
    <property type="entry name" value="Prot_kinase_dom"/>
</dbReference>
<feature type="domain" description="Protein kinase" evidence="8">
    <location>
        <begin position="11"/>
        <end position="268"/>
    </location>
</feature>
<keyword evidence="6" id="KW-0067">ATP-binding</keyword>
<dbReference type="GO" id="GO:0004674">
    <property type="term" value="F:protein serine/threonine kinase activity"/>
    <property type="evidence" value="ECO:0007669"/>
    <property type="project" value="UniProtKB-KW"/>
</dbReference>
<reference evidence="9" key="1">
    <citation type="submission" date="2023-02" db="EMBL/GenBank/DDBJ databases">
        <title>Actinomadura rubrobrunea NBRC 14622.</title>
        <authorList>
            <person name="Ichikawa N."/>
            <person name="Sato H."/>
            <person name="Tonouchi N."/>
        </authorList>
    </citation>
    <scope>NUCLEOTIDE SEQUENCE</scope>
    <source>
        <strain evidence="9">NBRC 14622</strain>
    </source>
</reference>
<feature type="compositionally biased region" description="Low complexity" evidence="7">
    <location>
        <begin position="344"/>
        <end position="372"/>
    </location>
</feature>
<dbReference type="EMBL" id="BSRZ01000006">
    <property type="protein sequence ID" value="GLW64700.1"/>
    <property type="molecule type" value="Genomic_DNA"/>
</dbReference>
<evidence type="ECO:0000256" key="1">
    <source>
        <dbReference type="ARBA" id="ARBA00012513"/>
    </source>
</evidence>
<dbReference type="AlphaFoldDB" id="A0A9W6UXH3"/>
<dbReference type="Gene3D" id="1.10.510.10">
    <property type="entry name" value="Transferase(Phosphotransferase) domain 1"/>
    <property type="match status" value="1"/>
</dbReference>
<evidence type="ECO:0000256" key="6">
    <source>
        <dbReference type="ARBA" id="ARBA00022840"/>
    </source>
</evidence>
<evidence type="ECO:0000259" key="8">
    <source>
        <dbReference type="PROSITE" id="PS50011"/>
    </source>
</evidence>
<keyword evidence="3" id="KW-0808">Transferase</keyword>
<evidence type="ECO:0000313" key="10">
    <source>
        <dbReference type="Proteomes" id="UP001165124"/>
    </source>
</evidence>
<dbReference type="SUPFAM" id="SSF56112">
    <property type="entry name" value="Protein kinase-like (PK-like)"/>
    <property type="match status" value="1"/>
</dbReference>
<evidence type="ECO:0000256" key="2">
    <source>
        <dbReference type="ARBA" id="ARBA00022527"/>
    </source>
</evidence>
<keyword evidence="4" id="KW-0547">Nucleotide-binding</keyword>
<dbReference type="FunFam" id="1.10.510.10:FF:000021">
    <property type="entry name" value="Serine/threonine protein kinase"/>
    <property type="match status" value="1"/>
</dbReference>
<keyword evidence="5" id="KW-0418">Kinase</keyword>
<accession>A0A9W6UXH3</accession>
<feature type="region of interest" description="Disordered" evidence="7">
    <location>
        <begin position="252"/>
        <end position="578"/>
    </location>
</feature>
<dbReference type="EC" id="2.7.11.1" evidence="1"/>
<evidence type="ECO:0000256" key="7">
    <source>
        <dbReference type="SAM" id="MobiDB-lite"/>
    </source>
</evidence>
<dbReference type="Pfam" id="PF00069">
    <property type="entry name" value="Pkinase"/>
    <property type="match status" value="1"/>
</dbReference>
<feature type="compositionally biased region" description="Basic and acidic residues" evidence="7">
    <location>
        <begin position="252"/>
        <end position="267"/>
    </location>
</feature>
<feature type="compositionally biased region" description="Polar residues" evidence="7">
    <location>
        <begin position="411"/>
        <end position="421"/>
    </location>
</feature>
<dbReference type="Gene3D" id="3.30.200.20">
    <property type="entry name" value="Phosphorylase Kinase, domain 1"/>
    <property type="match status" value="1"/>
</dbReference>